<dbReference type="EMBL" id="UGUW01000004">
    <property type="protein sequence ID" value="SUD59791.1"/>
    <property type="molecule type" value="Genomic_DNA"/>
</dbReference>
<organism evidence="2 3">
    <name type="scientific">Ectopseudomonas oleovorans</name>
    <name type="common">Pseudomonas oleovorans</name>
    <dbReference type="NCBI Taxonomy" id="301"/>
    <lineage>
        <taxon>Bacteria</taxon>
        <taxon>Pseudomonadati</taxon>
        <taxon>Pseudomonadota</taxon>
        <taxon>Gammaproteobacteria</taxon>
        <taxon>Pseudomonadales</taxon>
        <taxon>Pseudomonadaceae</taxon>
        <taxon>Ectopseudomonas</taxon>
    </lineage>
</organism>
<dbReference type="InterPro" id="IPR052755">
    <property type="entry name" value="Lysozyme_Inhibitor_LprI"/>
</dbReference>
<protein>
    <submittedName>
        <fullName evidence="2">Uncharacterized protein conserved in bacteria, putative lipoprotein</fullName>
    </submittedName>
</protein>
<name>A0A379K6R2_ECTOL</name>
<dbReference type="Proteomes" id="UP000254084">
    <property type="component" value="Unassembled WGS sequence"/>
</dbReference>
<dbReference type="PANTHER" id="PTHR37549:SF1">
    <property type="entry name" value="LIPOPROTEIN LPRI"/>
    <property type="match status" value="1"/>
</dbReference>
<sequence length="266" mass="28467">MLKKIIPAAIVVALSVASLPALAAIPAGSPQAAEFVQQSLAGVYSLPDRYSHGMVIKDGLLRVDYHPSIGLMVAQNDTALPFKLESVDPDNHSMNLLDKAGRLATFQNTFGIASLTLGDGGVQQMAYVRPMAGQDRDILVKAYVDAGLAVVQGDPAPVMQAESTVNAQAKPVPGFDCKKASTAVEGMVCGSSDLAGLDARVSVLYRQVMDYAADDADREYFRGDQREWLGKRNGCSSVECLAGVYTERVEILELMAQQLSKPAEFR</sequence>
<gene>
    <name evidence="2" type="ORF">NCTC10860_02102</name>
</gene>
<reference evidence="2 3" key="1">
    <citation type="submission" date="2018-06" db="EMBL/GenBank/DDBJ databases">
        <authorList>
            <consortium name="Pathogen Informatics"/>
            <person name="Doyle S."/>
        </authorList>
    </citation>
    <scope>NUCLEOTIDE SEQUENCE [LARGE SCALE GENOMIC DNA]</scope>
    <source>
        <strain evidence="2 3">NCTC10860</strain>
    </source>
</reference>
<accession>A0A379K6R2</accession>
<keyword evidence="2" id="KW-0449">Lipoprotein</keyword>
<dbReference type="PANTHER" id="PTHR37549">
    <property type="entry name" value="LIPOPROTEIN LPRI"/>
    <property type="match status" value="1"/>
</dbReference>
<evidence type="ECO:0000256" key="1">
    <source>
        <dbReference type="SAM" id="SignalP"/>
    </source>
</evidence>
<dbReference type="GO" id="GO:0005576">
    <property type="term" value="C:extracellular region"/>
    <property type="evidence" value="ECO:0007669"/>
    <property type="project" value="TreeGrafter"/>
</dbReference>
<proteinExistence type="predicted"/>
<evidence type="ECO:0000313" key="3">
    <source>
        <dbReference type="Proteomes" id="UP000254084"/>
    </source>
</evidence>
<feature type="signal peptide" evidence="1">
    <location>
        <begin position="1"/>
        <end position="23"/>
    </location>
</feature>
<dbReference type="AlphaFoldDB" id="A0A379K6R2"/>
<dbReference type="RefSeq" id="WP_084340500.1">
    <property type="nucleotide sequence ID" value="NZ_UGUW01000004.1"/>
</dbReference>
<keyword evidence="1" id="KW-0732">Signal</keyword>
<evidence type="ECO:0000313" key="2">
    <source>
        <dbReference type="EMBL" id="SUD59791.1"/>
    </source>
</evidence>
<feature type="chain" id="PRO_5016954734" evidence="1">
    <location>
        <begin position="24"/>
        <end position="266"/>
    </location>
</feature>